<organism evidence="4 5">
    <name type="scientific">Chelydra serpentina</name>
    <name type="common">Snapping turtle</name>
    <name type="synonym">Testudo serpentina</name>
    <dbReference type="NCBI Taxonomy" id="8475"/>
    <lineage>
        <taxon>Eukaryota</taxon>
        <taxon>Metazoa</taxon>
        <taxon>Chordata</taxon>
        <taxon>Craniata</taxon>
        <taxon>Vertebrata</taxon>
        <taxon>Euteleostomi</taxon>
        <taxon>Archelosauria</taxon>
        <taxon>Testudinata</taxon>
        <taxon>Testudines</taxon>
        <taxon>Cryptodira</taxon>
        <taxon>Durocryptodira</taxon>
        <taxon>Americhelydia</taxon>
        <taxon>Chelydroidea</taxon>
        <taxon>Chelydridae</taxon>
        <taxon>Chelydra</taxon>
    </lineage>
</organism>
<comment type="caution">
    <text evidence="4">The sequence shown here is derived from an EMBL/GenBank/DDBJ whole genome shotgun (WGS) entry which is preliminary data.</text>
</comment>
<feature type="repeat" description="TPR" evidence="1">
    <location>
        <begin position="141"/>
        <end position="174"/>
    </location>
</feature>
<dbReference type="PANTHER" id="PTHR45153:SF1">
    <property type="entry name" value="TETRATRICOPEPTIDE REPEAT PROTEIN 16"/>
    <property type="match status" value="1"/>
</dbReference>
<feature type="coiled-coil region" evidence="2">
    <location>
        <begin position="242"/>
        <end position="269"/>
    </location>
</feature>
<name>A0A8T1SXI3_CHESE</name>
<dbReference type="SMART" id="SM00028">
    <property type="entry name" value="TPR"/>
    <property type="match status" value="8"/>
</dbReference>
<dbReference type="AlphaFoldDB" id="A0A8T1SXI3"/>
<evidence type="ECO:0000256" key="3">
    <source>
        <dbReference type="SAM" id="MobiDB-lite"/>
    </source>
</evidence>
<gene>
    <name evidence="4" type="primary">TTC16</name>
    <name evidence="4" type="ORF">G0U57_018077</name>
</gene>
<feature type="non-terminal residue" evidence="4">
    <location>
        <position position="588"/>
    </location>
</feature>
<reference evidence="4 5" key="1">
    <citation type="journal article" date="2020" name="G3 (Bethesda)">
        <title>Draft Genome of the Common Snapping Turtle, Chelydra serpentina, a Model for Phenotypic Plasticity in Reptiles.</title>
        <authorList>
            <person name="Das D."/>
            <person name="Singh S.K."/>
            <person name="Bierstedt J."/>
            <person name="Erickson A."/>
            <person name="Galli G.L.J."/>
            <person name="Crossley D.A. 2nd"/>
            <person name="Rhen T."/>
        </authorList>
    </citation>
    <scope>NUCLEOTIDE SEQUENCE [LARGE SCALE GENOMIC DNA]</scope>
    <source>
        <strain evidence="4">KW</strain>
    </source>
</reference>
<dbReference type="InterPro" id="IPR011990">
    <property type="entry name" value="TPR-like_helical_dom_sf"/>
</dbReference>
<keyword evidence="1" id="KW-0802">TPR repeat</keyword>
<dbReference type="PROSITE" id="PS50005">
    <property type="entry name" value="TPR"/>
    <property type="match status" value="3"/>
</dbReference>
<accession>A0A8T1SXI3</accession>
<evidence type="ECO:0000313" key="5">
    <source>
        <dbReference type="Proteomes" id="UP000765507"/>
    </source>
</evidence>
<dbReference type="Pfam" id="PF13414">
    <property type="entry name" value="TPR_11"/>
    <property type="match status" value="1"/>
</dbReference>
<dbReference type="Proteomes" id="UP000765507">
    <property type="component" value="Unassembled WGS sequence"/>
</dbReference>
<dbReference type="EMBL" id="JAHGAV010000064">
    <property type="protein sequence ID" value="KAG6933942.1"/>
    <property type="molecule type" value="Genomic_DNA"/>
</dbReference>
<feature type="repeat" description="TPR" evidence="1">
    <location>
        <begin position="368"/>
        <end position="401"/>
    </location>
</feature>
<dbReference type="Gene3D" id="1.25.40.10">
    <property type="entry name" value="Tetratricopeptide repeat domain"/>
    <property type="match status" value="5"/>
</dbReference>
<dbReference type="OrthoDB" id="1926212at2759"/>
<evidence type="ECO:0000256" key="2">
    <source>
        <dbReference type="SAM" id="Coils"/>
    </source>
</evidence>
<keyword evidence="5" id="KW-1185">Reference proteome</keyword>
<dbReference type="SUPFAM" id="SSF48452">
    <property type="entry name" value="TPR-like"/>
    <property type="match status" value="2"/>
</dbReference>
<dbReference type="Pfam" id="PF00515">
    <property type="entry name" value="TPR_1"/>
    <property type="match status" value="1"/>
</dbReference>
<proteinExistence type="predicted"/>
<dbReference type="InterPro" id="IPR019734">
    <property type="entry name" value="TPR_rpt"/>
</dbReference>
<evidence type="ECO:0000256" key="1">
    <source>
        <dbReference type="PROSITE-ProRule" id="PRU00339"/>
    </source>
</evidence>
<protein>
    <submittedName>
        <fullName evidence="4">Tetratricopeptide repeat domain 16</fullName>
    </submittedName>
</protein>
<evidence type="ECO:0000313" key="4">
    <source>
        <dbReference type="EMBL" id="KAG6933942.1"/>
    </source>
</evidence>
<dbReference type="PANTHER" id="PTHR45153">
    <property type="entry name" value="TETRATRICOPEPTIDE REPEAT PROTEIN 16"/>
    <property type="match status" value="1"/>
</dbReference>
<feature type="region of interest" description="Disordered" evidence="3">
    <location>
        <begin position="525"/>
        <end position="553"/>
    </location>
</feature>
<keyword evidence="2" id="KW-0175">Coiled coil</keyword>
<feature type="repeat" description="TPR" evidence="1">
    <location>
        <begin position="66"/>
        <end position="99"/>
    </location>
</feature>
<sequence>PQEEPGQSKVGLEMKTETKGLFPTAVSKEHLRERSLRQIFGSSQTLRDLKDPGGVKSPTVIVQNRIQEHCQRGKAFFSQGEWEKAVICYSKAINLNPQQVEFYVQKAEAFLQLCDFQSAVLNLRKAYSLSSAKEEYVERMAFILYLQGQCLFDQEVYGDALESFTRASELQPDNSVYRRRSISCLAALNRYHDCFLLVNEQLDQDSKNPDLYILRAKLHDHFSRATLCYQDIQEAIALEPQHKEAQAQMQKLLKRAQKAKNQATNKALKGNLKDALLKITFAIENSPFDAGYFIFRGTLHRRLKDFNSAVDDYIKAMELCEEGAVAMEAQRQLLLTYNDFAVHCYTQGFFEEAVLLLNKALKGEKKEKGLYVNRGDCLFRLGELTFALADYQQALELNPMDFSLRRRVGMLLDELGLQEHKQRKYQRAVYCFSGAIESNPRLPHYYLHRAKSRLFLQDVMSAKEDVIITLLLDPENNAVLPVVTSLFPGQPIQDIISSKIAEVAKTILERKLQACPYSISPDKLKWPPGALEDEPKEPGAQSEEPKKALQDSENVIRPCAMEHELYKQIAISRRPVSKGSEAVLEEKR</sequence>